<organism evidence="2 3">
    <name type="scientific">Coniochaeta ligniaria NRRL 30616</name>
    <dbReference type="NCBI Taxonomy" id="1408157"/>
    <lineage>
        <taxon>Eukaryota</taxon>
        <taxon>Fungi</taxon>
        <taxon>Dikarya</taxon>
        <taxon>Ascomycota</taxon>
        <taxon>Pezizomycotina</taxon>
        <taxon>Sordariomycetes</taxon>
        <taxon>Sordariomycetidae</taxon>
        <taxon>Coniochaetales</taxon>
        <taxon>Coniochaetaceae</taxon>
        <taxon>Coniochaeta</taxon>
    </lineage>
</organism>
<protein>
    <submittedName>
        <fullName evidence="2">Putative hydrolase</fullName>
    </submittedName>
</protein>
<dbReference type="InterPro" id="IPR051781">
    <property type="entry name" value="Metallo-dep_Hydrolase"/>
</dbReference>
<dbReference type="Proteomes" id="UP000182658">
    <property type="component" value="Unassembled WGS sequence"/>
</dbReference>
<evidence type="ECO:0000259" key="1">
    <source>
        <dbReference type="Pfam" id="PF01979"/>
    </source>
</evidence>
<dbReference type="SUPFAM" id="SSF51338">
    <property type="entry name" value="Composite domain of metallo-dependent hydrolases"/>
    <property type="match status" value="1"/>
</dbReference>
<dbReference type="Gene3D" id="1.20.58.520">
    <property type="entry name" value="Amidohydrolase"/>
    <property type="match status" value="1"/>
</dbReference>
<dbReference type="Gene3D" id="3.40.50.10910">
    <property type="entry name" value="Amidohydrolase"/>
    <property type="match status" value="1"/>
</dbReference>
<dbReference type="STRING" id="1408157.A0A1J7JTX7"/>
<name>A0A1J7JTX7_9PEZI</name>
<dbReference type="Pfam" id="PF01979">
    <property type="entry name" value="Amidohydro_1"/>
    <property type="match status" value="1"/>
</dbReference>
<accession>A0A1J7JTX7</accession>
<keyword evidence="2" id="KW-0378">Hydrolase</keyword>
<gene>
    <name evidence="2" type="ORF">CONLIGDRAFT_627772</name>
</gene>
<feature type="domain" description="Amidohydrolase-related" evidence="1">
    <location>
        <begin position="51"/>
        <end position="352"/>
    </location>
</feature>
<dbReference type="OrthoDB" id="5595695at2759"/>
<dbReference type="Gene3D" id="3.30.110.90">
    <property type="entry name" value="Amidohydrolase"/>
    <property type="match status" value="1"/>
</dbReference>
<dbReference type="InterPro" id="IPR006680">
    <property type="entry name" value="Amidohydro-rel"/>
</dbReference>
<proteinExistence type="predicted"/>
<dbReference type="GO" id="GO:0016810">
    <property type="term" value="F:hydrolase activity, acting on carbon-nitrogen (but not peptide) bonds"/>
    <property type="evidence" value="ECO:0007669"/>
    <property type="project" value="InterPro"/>
</dbReference>
<sequence>MAPTHVKVAIRNAVVFDGYRMQIGKTIAFQDGFIVSDATDAGTVIDAHGAFLLPGLIDCHAHVHGAEDLAAMARHGVTTCLDMGTKDLAVLQALRGGAGICDIRSAGIPAMPAGSRHTSKPGFPRRLIVAAPGDAKGFIADRIADGADYIKVMIEHEGPTQDTVNALAAEARSRQRKIIAHATTSDAVEKAVEAMVDVITHVPQDRALSDDAVSKMKASGTVVVPTLVKMLATAAGDPTVDYANSKASATSMKEAGVPLLAGTDANKHASGVGKISYGDSMFKELELLVEAGLSPLEAIQSATALPASFFGLQDRGVIESGKRADLILLSANPLEAISSMSSVQRVWCGGVPVESIGATT</sequence>
<dbReference type="EMBL" id="KV875094">
    <property type="protein sequence ID" value="OIW32828.1"/>
    <property type="molecule type" value="Genomic_DNA"/>
</dbReference>
<dbReference type="PANTHER" id="PTHR43135:SF3">
    <property type="entry name" value="ALPHA-D-RIBOSE 1-METHYLPHOSPHONATE 5-TRIPHOSPHATE DIPHOSPHATASE"/>
    <property type="match status" value="1"/>
</dbReference>
<dbReference type="PANTHER" id="PTHR43135">
    <property type="entry name" value="ALPHA-D-RIBOSE 1-METHYLPHOSPHONATE 5-TRIPHOSPHATE DIPHOSPHATASE"/>
    <property type="match status" value="1"/>
</dbReference>
<dbReference type="InParanoid" id="A0A1J7JTX7"/>
<dbReference type="SUPFAM" id="SSF51556">
    <property type="entry name" value="Metallo-dependent hydrolases"/>
    <property type="match status" value="1"/>
</dbReference>
<dbReference type="InterPro" id="IPR032466">
    <property type="entry name" value="Metal_Hydrolase"/>
</dbReference>
<keyword evidence="3" id="KW-1185">Reference proteome</keyword>
<evidence type="ECO:0000313" key="2">
    <source>
        <dbReference type="EMBL" id="OIW32828.1"/>
    </source>
</evidence>
<reference evidence="2 3" key="1">
    <citation type="submission" date="2016-10" db="EMBL/GenBank/DDBJ databases">
        <title>Draft genome sequence of Coniochaeta ligniaria NRRL30616, a lignocellulolytic fungus for bioabatement of inhibitors in plant biomass hydrolysates.</title>
        <authorList>
            <consortium name="DOE Joint Genome Institute"/>
            <person name="Jimenez D.J."/>
            <person name="Hector R.E."/>
            <person name="Riley R."/>
            <person name="Sun H."/>
            <person name="Grigoriev I.V."/>
            <person name="Van Elsas J.D."/>
            <person name="Nichols N.N."/>
        </authorList>
    </citation>
    <scope>NUCLEOTIDE SEQUENCE [LARGE SCALE GENOMIC DNA]</scope>
    <source>
        <strain evidence="2 3">NRRL 30616</strain>
    </source>
</reference>
<evidence type="ECO:0000313" key="3">
    <source>
        <dbReference type="Proteomes" id="UP000182658"/>
    </source>
</evidence>
<dbReference type="AlphaFoldDB" id="A0A1J7JTX7"/>
<dbReference type="InterPro" id="IPR011059">
    <property type="entry name" value="Metal-dep_hydrolase_composite"/>
</dbReference>
<dbReference type="Gene3D" id="2.30.40.10">
    <property type="entry name" value="Urease, subunit C, domain 1"/>
    <property type="match status" value="1"/>
</dbReference>